<feature type="domain" description="Peptidase M20 dimerisation" evidence="8">
    <location>
        <begin position="210"/>
        <end position="318"/>
    </location>
</feature>
<dbReference type="PANTHER" id="PTHR43808:SF32">
    <property type="entry name" value="ARGE_DAPE-RELATED DEACYLASE"/>
    <property type="match status" value="1"/>
</dbReference>
<dbReference type="InterPro" id="IPR050072">
    <property type="entry name" value="Peptidase_M20A"/>
</dbReference>
<organism evidence="9 10">
    <name type="scientific">Natronorubrum aibiense</name>
    <dbReference type="NCBI Taxonomy" id="348826"/>
    <lineage>
        <taxon>Archaea</taxon>
        <taxon>Methanobacteriati</taxon>
        <taxon>Methanobacteriota</taxon>
        <taxon>Stenosarchaea group</taxon>
        <taxon>Halobacteria</taxon>
        <taxon>Halobacteriales</taxon>
        <taxon>Natrialbaceae</taxon>
        <taxon>Natronorubrum</taxon>
    </lineage>
</organism>
<keyword evidence="7" id="KW-0170">Cobalt</keyword>
<reference evidence="9 10" key="1">
    <citation type="journal article" date="2007" name="Int. J. Syst. Evol. Microbiol.">
        <title>Natronorubrum sulfidifaciens sp. nov., an extremely haloalkaliphilic archaeon isolated from Aiding salt lake in Xin-Jiang, China.</title>
        <authorList>
            <person name="Cui H.L."/>
            <person name="Tohty D."/>
            <person name="Liu H.C."/>
            <person name="Liu S.J."/>
            <person name="Oren A."/>
            <person name="Zhou P.J."/>
        </authorList>
    </citation>
    <scope>NUCLEOTIDE SEQUENCE [LARGE SCALE GENOMIC DNA]</scope>
    <source>
        <strain evidence="9 10">7-3</strain>
        <plasmid evidence="9">unnamed1</plasmid>
    </source>
</reference>
<dbReference type="GO" id="GO:0016787">
    <property type="term" value="F:hydrolase activity"/>
    <property type="evidence" value="ECO:0007669"/>
    <property type="project" value="UniProtKB-KW"/>
</dbReference>
<dbReference type="InterPro" id="IPR011650">
    <property type="entry name" value="Peptidase_M20_dimer"/>
</dbReference>
<evidence type="ECO:0000256" key="4">
    <source>
        <dbReference type="ARBA" id="ARBA00022723"/>
    </source>
</evidence>
<name>A0A5P9P9J1_9EURY</name>
<comment type="cofactor">
    <cofactor evidence="2">
        <name>Zn(2+)</name>
        <dbReference type="ChEBI" id="CHEBI:29105"/>
    </cofactor>
</comment>
<evidence type="ECO:0000313" key="10">
    <source>
        <dbReference type="Proteomes" id="UP000326170"/>
    </source>
</evidence>
<evidence type="ECO:0000256" key="3">
    <source>
        <dbReference type="ARBA" id="ARBA00006247"/>
    </source>
</evidence>
<sequence length="432" mass="47243">MEDGISNMVTKQAIYDAVDDREDQIVEFVREFLAVETENPPGRNYREGAEFLASELTNRGYNVETVTVPEEIVAEHYPQRVDHERVNVLGRKTGELSGPDIHFTGHFDVVPAGEDWSYDPYDPAVEGGRIYGRGASDMKSGIAASLFAIDALEATGIEIHGSVTQSMTVDEETGGFTGLGYLVDEGYISSENTDHCIYTECFDSSRICLGHRGVLKFHVTSHGVKSHGCMAHEGSNAVMAMNDFLGRIDEYEDELHARTTDLSVTPPESRSADISVTMIDAGYSENVVPDRCQATFYRVLVPGESIESARKEIRDLIDGAESATGQTFEYDEIMFAEPASVPADCTVSQAYTENILEFYDETNPVVSPGSDDQRFVVNNAGIEECIVYGPGLLEQAHVVDEFVPIDEIITAAKVMAASTADLMGATESFIDS</sequence>
<keyword evidence="4" id="KW-0479">Metal-binding</keyword>
<dbReference type="SUPFAM" id="SSF53187">
    <property type="entry name" value="Zn-dependent exopeptidases"/>
    <property type="match status" value="1"/>
</dbReference>
<dbReference type="AlphaFoldDB" id="A0A5P9P9J1"/>
<evidence type="ECO:0000313" key="9">
    <source>
        <dbReference type="EMBL" id="QFU84550.1"/>
    </source>
</evidence>
<dbReference type="GO" id="GO:0046872">
    <property type="term" value="F:metal ion binding"/>
    <property type="evidence" value="ECO:0007669"/>
    <property type="project" value="UniProtKB-KW"/>
</dbReference>
<dbReference type="Pfam" id="PF01546">
    <property type="entry name" value="Peptidase_M20"/>
    <property type="match status" value="1"/>
</dbReference>
<evidence type="ECO:0000256" key="2">
    <source>
        <dbReference type="ARBA" id="ARBA00001947"/>
    </source>
</evidence>
<keyword evidence="9" id="KW-0614">Plasmid</keyword>
<keyword evidence="10" id="KW-1185">Reference proteome</keyword>
<dbReference type="InterPro" id="IPR002933">
    <property type="entry name" value="Peptidase_M20"/>
</dbReference>
<gene>
    <name evidence="9" type="ORF">GCU68_18700</name>
</gene>
<dbReference type="Pfam" id="PF07687">
    <property type="entry name" value="M20_dimer"/>
    <property type="match status" value="1"/>
</dbReference>
<dbReference type="InterPro" id="IPR036264">
    <property type="entry name" value="Bact_exopeptidase_dim_dom"/>
</dbReference>
<proteinExistence type="inferred from homology"/>
<dbReference type="KEGG" id="nas:GCU68_18700"/>
<evidence type="ECO:0000256" key="5">
    <source>
        <dbReference type="ARBA" id="ARBA00022801"/>
    </source>
</evidence>
<dbReference type="Proteomes" id="UP000326170">
    <property type="component" value="Plasmid unnamed1"/>
</dbReference>
<accession>A0A5P9P9J1</accession>
<dbReference type="PANTHER" id="PTHR43808">
    <property type="entry name" value="ACETYLORNITHINE DEACETYLASE"/>
    <property type="match status" value="1"/>
</dbReference>
<evidence type="ECO:0000256" key="7">
    <source>
        <dbReference type="ARBA" id="ARBA00023285"/>
    </source>
</evidence>
<dbReference type="SUPFAM" id="SSF55031">
    <property type="entry name" value="Bacterial exopeptidase dimerisation domain"/>
    <property type="match status" value="1"/>
</dbReference>
<dbReference type="NCBIfam" id="TIGR01910">
    <property type="entry name" value="DapE-ArgE"/>
    <property type="match status" value="1"/>
</dbReference>
<evidence type="ECO:0000256" key="6">
    <source>
        <dbReference type="ARBA" id="ARBA00022833"/>
    </source>
</evidence>
<dbReference type="EMBL" id="CP045489">
    <property type="protein sequence ID" value="QFU84550.1"/>
    <property type="molecule type" value="Genomic_DNA"/>
</dbReference>
<comment type="similarity">
    <text evidence="3">Belongs to the peptidase M20A family.</text>
</comment>
<dbReference type="Gene3D" id="3.30.70.360">
    <property type="match status" value="1"/>
</dbReference>
<keyword evidence="5" id="KW-0378">Hydrolase</keyword>
<evidence type="ECO:0000256" key="1">
    <source>
        <dbReference type="ARBA" id="ARBA00001941"/>
    </source>
</evidence>
<keyword evidence="6" id="KW-0862">Zinc</keyword>
<protein>
    <submittedName>
        <fullName evidence="9">ArgE/DapE family deacylase</fullName>
    </submittedName>
</protein>
<evidence type="ECO:0000259" key="8">
    <source>
        <dbReference type="Pfam" id="PF07687"/>
    </source>
</evidence>
<dbReference type="Gene3D" id="3.40.630.10">
    <property type="entry name" value="Zn peptidases"/>
    <property type="match status" value="1"/>
</dbReference>
<dbReference type="InterPro" id="IPR010182">
    <property type="entry name" value="ArgE/DapE"/>
</dbReference>
<comment type="cofactor">
    <cofactor evidence="1">
        <name>Co(2+)</name>
        <dbReference type="ChEBI" id="CHEBI:48828"/>
    </cofactor>
</comment>
<geneLocation type="plasmid" evidence="9 10">
    <name>unnamed1</name>
</geneLocation>